<dbReference type="Gene3D" id="3.60.15.10">
    <property type="entry name" value="Ribonuclease Z/Hydroxyacylglutathione hydrolase-like"/>
    <property type="match status" value="1"/>
</dbReference>
<dbReference type="PANTHER" id="PTHR13754:SF13">
    <property type="entry name" value="METALLO-BETA-LACTAMASE SUPERFAMILY PROTEIN (AFU_ORTHOLOGUE AFUA_3G07630)"/>
    <property type="match status" value="1"/>
</dbReference>
<dbReference type="InterPro" id="IPR036866">
    <property type="entry name" value="RibonucZ/Hydroxyglut_hydro"/>
</dbReference>
<comment type="caution">
    <text evidence="1">The sequence shown here is derived from an EMBL/GenBank/DDBJ whole genome shotgun (WGS) entry which is preliminary data.</text>
</comment>
<organism evidence="1 2">
    <name type="scientific">Lithohypha guttulata</name>
    <dbReference type="NCBI Taxonomy" id="1690604"/>
    <lineage>
        <taxon>Eukaryota</taxon>
        <taxon>Fungi</taxon>
        <taxon>Dikarya</taxon>
        <taxon>Ascomycota</taxon>
        <taxon>Pezizomycotina</taxon>
        <taxon>Eurotiomycetes</taxon>
        <taxon>Chaetothyriomycetidae</taxon>
        <taxon>Chaetothyriales</taxon>
        <taxon>Trichomeriaceae</taxon>
        <taxon>Lithohypha</taxon>
    </lineage>
</organism>
<name>A0AAN7YKH1_9EURO</name>
<dbReference type="InterPro" id="IPR041712">
    <property type="entry name" value="DHPS-like_MBL-fold"/>
</dbReference>
<dbReference type="Proteomes" id="UP001309876">
    <property type="component" value="Unassembled WGS sequence"/>
</dbReference>
<evidence type="ECO:0000313" key="2">
    <source>
        <dbReference type="Proteomes" id="UP001309876"/>
    </source>
</evidence>
<dbReference type="EMBL" id="JAVRRJ010000001">
    <property type="protein sequence ID" value="KAK5090391.1"/>
    <property type="molecule type" value="Genomic_DNA"/>
</dbReference>
<accession>A0AAN7YKH1</accession>
<evidence type="ECO:0000313" key="1">
    <source>
        <dbReference type="EMBL" id="KAK5090391.1"/>
    </source>
</evidence>
<dbReference type="GO" id="GO:0016740">
    <property type="term" value="F:transferase activity"/>
    <property type="evidence" value="ECO:0007669"/>
    <property type="project" value="TreeGrafter"/>
</dbReference>
<dbReference type="AlphaFoldDB" id="A0AAN7YKH1"/>
<keyword evidence="2" id="KW-1185">Reference proteome</keyword>
<sequence length="333" mass="35914">MNPLTQLDSLEIRVLINDQLDNIAPSWHPEVHAPGRFAHIRLAELDETAAKARGDAQLELRLPNSCCGAHGLSLMITATAGDVQHTLLFDAGPEGEIWEKNVERLGLVNEIGGLQRAIEMINKAKSKSTSPTNVTMDLHPNRPFYRGMVTPAGPISLEADPTFTELEAAGATVTKNAQGHNILDDMFFVSGQIPRTTLYETGISGGIRLDDSDAGWQADPLILDERFVMCNLRGKGLVVFTGCSHAGVVNVSRHAVEVGGGVPLYAVAGGFHLSDAQLDKVQETTNDLAKLDPKVLMPGHCSGWRVQVEAERIMPGRVVPIYAGQKYGLSALL</sequence>
<reference evidence="1 2" key="1">
    <citation type="submission" date="2023-08" db="EMBL/GenBank/DDBJ databases">
        <title>Black Yeasts Isolated from many extreme environments.</title>
        <authorList>
            <person name="Coleine C."/>
            <person name="Stajich J.E."/>
            <person name="Selbmann L."/>
        </authorList>
    </citation>
    <scope>NUCLEOTIDE SEQUENCE [LARGE SCALE GENOMIC DNA]</scope>
    <source>
        <strain evidence="1 2">CCFEE 5910</strain>
    </source>
</reference>
<dbReference type="CDD" id="cd07713">
    <property type="entry name" value="DHPS-like_MBL-fold"/>
    <property type="match status" value="1"/>
</dbReference>
<dbReference type="InterPro" id="IPR052926">
    <property type="entry name" value="Metallo-beta-lactamase_dom"/>
</dbReference>
<dbReference type="SUPFAM" id="SSF56281">
    <property type="entry name" value="Metallo-hydrolase/oxidoreductase"/>
    <property type="match status" value="1"/>
</dbReference>
<proteinExistence type="predicted"/>
<dbReference type="PANTHER" id="PTHR13754">
    <property type="entry name" value="METALLO-BETA-LACTAMASE SUPERFAMILY PROTEIN"/>
    <property type="match status" value="1"/>
</dbReference>
<gene>
    <name evidence="1" type="ORF">LTR05_000563</name>
</gene>
<protein>
    <submittedName>
        <fullName evidence="1">Uncharacterized protein</fullName>
    </submittedName>
</protein>